<dbReference type="OrthoDB" id="3708681at2759"/>
<dbReference type="AlphaFoldDB" id="A0A2T2P8A2"/>
<proteinExistence type="predicted"/>
<evidence type="ECO:0000313" key="2">
    <source>
        <dbReference type="EMBL" id="PSN73796.1"/>
    </source>
</evidence>
<accession>A0A2T2P8A2</accession>
<keyword evidence="3" id="KW-1185">Reference proteome</keyword>
<dbReference type="Proteomes" id="UP000240883">
    <property type="component" value="Unassembled WGS sequence"/>
</dbReference>
<dbReference type="InterPro" id="IPR046797">
    <property type="entry name" value="PDDEXK_12"/>
</dbReference>
<dbReference type="STRING" id="1448308.A0A2T2P8A2"/>
<gene>
    <name evidence="2" type="ORF">BS50DRAFT_195980</name>
</gene>
<feature type="domain" description="PD-(D/E)XK nuclease-like" evidence="1">
    <location>
        <begin position="9"/>
        <end position="143"/>
    </location>
</feature>
<dbReference type="Pfam" id="PF20516">
    <property type="entry name" value="PDDEXK_12"/>
    <property type="match status" value="1"/>
</dbReference>
<sequence>MTEYCLYRQTQAVNPDVLPITPKNYRVQRKADYTFAFHRNNEQVSELYNKLHLVGLGDMISQTMDANTKRLALFSGIEVKQENGGKDEALAQLAIWLAAGLENVRRLAEIGQKRQFSVEELRPTVGWTIIGHDWHTYIAHRVHQDGRDTFVSIFAQAVAHCLANQAADRTLWDHGDLLPRTRGMCMESSSYCDW</sequence>
<evidence type="ECO:0000259" key="1">
    <source>
        <dbReference type="Pfam" id="PF20516"/>
    </source>
</evidence>
<name>A0A2T2P8A2_CORCC</name>
<organism evidence="2 3">
    <name type="scientific">Corynespora cassiicola Philippines</name>
    <dbReference type="NCBI Taxonomy" id="1448308"/>
    <lineage>
        <taxon>Eukaryota</taxon>
        <taxon>Fungi</taxon>
        <taxon>Dikarya</taxon>
        <taxon>Ascomycota</taxon>
        <taxon>Pezizomycotina</taxon>
        <taxon>Dothideomycetes</taxon>
        <taxon>Pleosporomycetidae</taxon>
        <taxon>Pleosporales</taxon>
        <taxon>Corynesporascaceae</taxon>
        <taxon>Corynespora</taxon>
    </lineage>
</organism>
<evidence type="ECO:0000313" key="3">
    <source>
        <dbReference type="Proteomes" id="UP000240883"/>
    </source>
</evidence>
<dbReference type="EMBL" id="KZ678129">
    <property type="protein sequence ID" value="PSN73796.1"/>
    <property type="molecule type" value="Genomic_DNA"/>
</dbReference>
<reference evidence="2 3" key="1">
    <citation type="journal article" date="2018" name="Front. Microbiol.">
        <title>Genome-Wide Analysis of Corynespora cassiicola Leaf Fall Disease Putative Effectors.</title>
        <authorList>
            <person name="Lopez D."/>
            <person name="Ribeiro S."/>
            <person name="Label P."/>
            <person name="Fumanal B."/>
            <person name="Venisse J.S."/>
            <person name="Kohler A."/>
            <person name="de Oliveira R.R."/>
            <person name="Labutti K."/>
            <person name="Lipzen A."/>
            <person name="Lail K."/>
            <person name="Bauer D."/>
            <person name="Ohm R.A."/>
            <person name="Barry K.W."/>
            <person name="Spatafora J."/>
            <person name="Grigoriev I.V."/>
            <person name="Martin F.M."/>
            <person name="Pujade-Renaud V."/>
        </authorList>
    </citation>
    <scope>NUCLEOTIDE SEQUENCE [LARGE SCALE GENOMIC DNA]</scope>
    <source>
        <strain evidence="2 3">Philippines</strain>
    </source>
</reference>
<protein>
    <recommendedName>
        <fullName evidence="1">PD-(D/E)XK nuclease-like domain-containing protein</fullName>
    </recommendedName>
</protein>